<keyword evidence="2" id="KW-0472">Membrane</keyword>
<gene>
    <name evidence="3" type="ORF">UCDDA912_g09375</name>
</gene>
<protein>
    <submittedName>
        <fullName evidence="3">Uncharacterized protein</fullName>
    </submittedName>
</protein>
<feature type="transmembrane region" description="Helical" evidence="2">
    <location>
        <begin position="35"/>
        <end position="56"/>
    </location>
</feature>
<proteinExistence type="predicted"/>
<dbReference type="OrthoDB" id="5242085at2759"/>
<evidence type="ECO:0000313" key="3">
    <source>
        <dbReference type="EMBL" id="KKY30702.1"/>
    </source>
</evidence>
<keyword evidence="4" id="KW-1185">Reference proteome</keyword>
<dbReference type="EMBL" id="LCUC01000454">
    <property type="protein sequence ID" value="KKY30702.1"/>
    <property type="molecule type" value="Genomic_DNA"/>
</dbReference>
<keyword evidence="2" id="KW-0812">Transmembrane</keyword>
<feature type="compositionally biased region" description="Gly residues" evidence="1">
    <location>
        <begin position="110"/>
        <end position="120"/>
    </location>
</feature>
<comment type="caution">
    <text evidence="3">The sequence shown here is derived from an EMBL/GenBank/DDBJ whole genome shotgun (WGS) entry which is preliminary data.</text>
</comment>
<evidence type="ECO:0000256" key="1">
    <source>
        <dbReference type="SAM" id="MobiDB-lite"/>
    </source>
</evidence>
<evidence type="ECO:0000313" key="4">
    <source>
        <dbReference type="Proteomes" id="UP000034680"/>
    </source>
</evidence>
<feature type="region of interest" description="Disordered" evidence="1">
    <location>
        <begin position="95"/>
        <end position="175"/>
    </location>
</feature>
<organism evidence="3 4">
    <name type="scientific">Diaporthe ampelina</name>
    <dbReference type="NCBI Taxonomy" id="1214573"/>
    <lineage>
        <taxon>Eukaryota</taxon>
        <taxon>Fungi</taxon>
        <taxon>Dikarya</taxon>
        <taxon>Ascomycota</taxon>
        <taxon>Pezizomycotina</taxon>
        <taxon>Sordariomycetes</taxon>
        <taxon>Sordariomycetidae</taxon>
        <taxon>Diaporthales</taxon>
        <taxon>Diaporthaceae</taxon>
        <taxon>Diaporthe</taxon>
    </lineage>
</organism>
<reference evidence="3 4" key="2">
    <citation type="submission" date="2015-05" db="EMBL/GenBank/DDBJ databases">
        <authorList>
            <person name="Morales-Cruz A."/>
            <person name="Amrine K.C."/>
            <person name="Cantu D."/>
        </authorList>
    </citation>
    <scope>NUCLEOTIDE SEQUENCE [LARGE SCALE GENOMIC DNA]</scope>
    <source>
        <strain evidence="3">DA912</strain>
    </source>
</reference>
<dbReference type="AlphaFoldDB" id="A0A0G2F7K2"/>
<evidence type="ECO:0000256" key="2">
    <source>
        <dbReference type="SAM" id="Phobius"/>
    </source>
</evidence>
<name>A0A0G2F7K2_9PEZI</name>
<reference evidence="3 4" key="1">
    <citation type="submission" date="2015-05" db="EMBL/GenBank/DDBJ databases">
        <title>Distinctive expansion of gene families associated with plant cell wall degradation and secondary metabolism in the genomes of grapevine trunk pathogens.</title>
        <authorList>
            <person name="Lawrence D.P."/>
            <person name="Travadon R."/>
            <person name="Rolshausen P.E."/>
            <person name="Baumgartner K."/>
        </authorList>
    </citation>
    <scope>NUCLEOTIDE SEQUENCE [LARGE SCALE GENOMIC DNA]</scope>
    <source>
        <strain evidence="3">DA912</strain>
    </source>
</reference>
<sequence>MAPFPVDPVSAFMLPVRRRTKVHKQSSGTKLSKQAAIAITVIVAVFLIAAIILSIIMQRRRKARGRANKHRSTVPGYSTDNSGGLYGGTPGYFAGTQLNGQGSQEKHPVGAGGAGHGYGEYGRNSTDGYGGRDHGGGQAEAAPYYADAQGPDYGRASYEMPQRPPLTFNPSPAQV</sequence>
<dbReference type="Proteomes" id="UP000034680">
    <property type="component" value="Unassembled WGS sequence"/>
</dbReference>
<keyword evidence="2" id="KW-1133">Transmembrane helix</keyword>
<accession>A0A0G2F7K2</accession>